<keyword evidence="10" id="KW-0998">Cell outer membrane</keyword>
<evidence type="ECO:0000256" key="2">
    <source>
        <dbReference type="ARBA" id="ARBA00004442"/>
    </source>
</evidence>
<evidence type="ECO:0000313" key="17">
    <source>
        <dbReference type="Proteomes" id="UP000663400"/>
    </source>
</evidence>
<name>A0ABX7R9N3_9GAMM</name>
<dbReference type="Gene3D" id="1.20.5.170">
    <property type="match status" value="5"/>
</dbReference>
<dbReference type="Pfam" id="PF03895">
    <property type="entry name" value="YadA_anchor"/>
    <property type="match status" value="1"/>
</dbReference>
<keyword evidence="7" id="KW-0732">Signal</keyword>
<feature type="domain" description="Trimeric autotransporter adhesin YadA-like stalk" evidence="14">
    <location>
        <begin position="1602"/>
        <end position="1640"/>
    </location>
</feature>
<evidence type="ECO:0000256" key="10">
    <source>
        <dbReference type="ARBA" id="ARBA00023237"/>
    </source>
</evidence>
<keyword evidence="6 11" id="KW-0812">Transmembrane</keyword>
<dbReference type="InterPro" id="IPR011049">
    <property type="entry name" value="Serralysin-like_metalloprot_C"/>
</dbReference>
<dbReference type="Pfam" id="PF05658">
    <property type="entry name" value="YadA_head"/>
    <property type="match status" value="13"/>
</dbReference>
<feature type="domain" description="Trimeric autotransporter adhesin YadA-like head" evidence="13">
    <location>
        <begin position="1056"/>
        <end position="1082"/>
    </location>
</feature>
<feature type="domain" description="Trimeric autotransporter adhesin YadA-like head" evidence="13">
    <location>
        <begin position="847"/>
        <end position="873"/>
    </location>
</feature>
<evidence type="ECO:0000259" key="12">
    <source>
        <dbReference type="Pfam" id="PF03895"/>
    </source>
</evidence>
<dbReference type="Gene3D" id="6.10.250.2120">
    <property type="match status" value="1"/>
</dbReference>
<dbReference type="CDD" id="cd12820">
    <property type="entry name" value="LbR_YadA-like"/>
    <property type="match status" value="2"/>
</dbReference>
<feature type="domain" description="Trimeric autotransporter adhesin YadA-like stalk" evidence="14">
    <location>
        <begin position="703"/>
        <end position="733"/>
    </location>
</feature>
<accession>A0ABX7R9N3</accession>
<feature type="transmembrane region" description="Helical" evidence="11">
    <location>
        <begin position="36"/>
        <end position="57"/>
    </location>
</feature>
<evidence type="ECO:0000256" key="6">
    <source>
        <dbReference type="ARBA" id="ARBA00022692"/>
    </source>
</evidence>
<dbReference type="RefSeq" id="WP_200608866.1">
    <property type="nucleotide sequence ID" value="NZ_CP071517.1"/>
</dbReference>
<feature type="domain" description="Trimeric autotransporter adhesin YadA-like stalk" evidence="14">
    <location>
        <begin position="1434"/>
        <end position="1460"/>
    </location>
</feature>
<feature type="domain" description="Trimeric autotransporter adhesin YadA-like stalk" evidence="14">
    <location>
        <begin position="163"/>
        <end position="199"/>
    </location>
</feature>
<feature type="domain" description="Trimeric autotransporter adhesin YadA-like head" evidence="13">
    <location>
        <begin position="1087"/>
        <end position="1112"/>
    </location>
</feature>
<protein>
    <submittedName>
        <fullName evidence="16">YadA-like family protein</fullName>
    </submittedName>
</protein>
<feature type="domain" description="Trimeric autotransporter adhesin YadA-like head" evidence="13">
    <location>
        <begin position="401"/>
        <end position="420"/>
    </location>
</feature>
<feature type="domain" description="Trimeric autotransporter adhesin YadA-like head" evidence="13">
    <location>
        <begin position="212"/>
        <end position="227"/>
    </location>
</feature>
<evidence type="ECO:0000259" key="15">
    <source>
        <dbReference type="Pfam" id="PF13018"/>
    </source>
</evidence>
<evidence type="ECO:0000313" key="16">
    <source>
        <dbReference type="EMBL" id="QSX74700.1"/>
    </source>
</evidence>
<feature type="domain" description="Trimeric autotransporter adhesin YadA-like stalk" evidence="14">
    <location>
        <begin position="273"/>
        <end position="312"/>
    </location>
</feature>
<proteinExistence type="inferred from homology"/>
<feature type="domain" description="Trimeric autotransporter adhesin YadA-like stalk" evidence="14">
    <location>
        <begin position="1245"/>
        <end position="1274"/>
    </location>
</feature>
<dbReference type="SUPFAM" id="SSF54523">
    <property type="entry name" value="Pili subunits"/>
    <property type="match status" value="1"/>
</dbReference>
<evidence type="ECO:0000256" key="3">
    <source>
        <dbReference type="ARBA" id="ARBA00005848"/>
    </source>
</evidence>
<keyword evidence="4" id="KW-0813">Transport</keyword>
<feature type="domain" description="Trimeric autotransporter adhesin YadA-like stalk" evidence="14">
    <location>
        <begin position="935"/>
        <end position="961"/>
    </location>
</feature>
<feature type="domain" description="Trimeric autotransporter adhesin YadA-like head" evidence="13">
    <location>
        <begin position="633"/>
        <end position="658"/>
    </location>
</feature>
<evidence type="ECO:0000256" key="5">
    <source>
        <dbReference type="ARBA" id="ARBA00022452"/>
    </source>
</evidence>
<gene>
    <name evidence="16" type="ORF">HIV01_016250</name>
</gene>
<evidence type="ECO:0000256" key="4">
    <source>
        <dbReference type="ARBA" id="ARBA00022448"/>
    </source>
</evidence>
<evidence type="ECO:0000256" key="1">
    <source>
        <dbReference type="ARBA" id="ARBA00004241"/>
    </source>
</evidence>
<dbReference type="Pfam" id="PF05662">
    <property type="entry name" value="YadA_stalk"/>
    <property type="match status" value="13"/>
</dbReference>
<dbReference type="Gene3D" id="6.10.250.2040">
    <property type="match status" value="2"/>
</dbReference>
<dbReference type="InterPro" id="IPR005594">
    <property type="entry name" value="YadA_C"/>
</dbReference>
<feature type="domain" description="Trimeric autotransporter adhesin YadA-like stalk" evidence="14">
    <location>
        <begin position="1134"/>
        <end position="1170"/>
    </location>
</feature>
<evidence type="ECO:0000256" key="8">
    <source>
        <dbReference type="ARBA" id="ARBA00022927"/>
    </source>
</evidence>
<feature type="domain" description="Trimeric autotransporter adhesin YadA-like head" evidence="13">
    <location>
        <begin position="425"/>
        <end position="451"/>
    </location>
</feature>
<feature type="domain" description="Trimeric autotransporter adhesin YadA-like head" evidence="13">
    <location>
        <begin position="661"/>
        <end position="685"/>
    </location>
</feature>
<comment type="similarity">
    <text evidence="3">Belongs to the autotransporter-2 (AT-2) (TC 1.B.40) family.</text>
</comment>
<feature type="domain" description="Trimeric autotransporter adhesin YadA-like head" evidence="13">
    <location>
        <begin position="1684"/>
        <end position="1710"/>
    </location>
</feature>
<dbReference type="InterPro" id="IPR045584">
    <property type="entry name" value="Pilin-like"/>
</dbReference>
<feature type="domain" description="ESPR" evidence="15">
    <location>
        <begin position="1"/>
        <end position="48"/>
    </location>
</feature>
<dbReference type="Gene3D" id="2.60.40.4050">
    <property type="match status" value="1"/>
</dbReference>
<dbReference type="Gene3D" id="3.30.1300.30">
    <property type="entry name" value="GSPII I/J protein-like"/>
    <property type="match status" value="1"/>
</dbReference>
<comment type="subcellular location">
    <subcellularLocation>
        <location evidence="2">Cell outer membrane</location>
    </subcellularLocation>
    <subcellularLocation>
        <location evidence="1">Cell surface</location>
    </subcellularLocation>
</comment>
<keyword evidence="5" id="KW-1134">Transmembrane beta strand</keyword>
<feature type="domain" description="Trimeric autotransporter adhesin YadA-like stalk" evidence="14">
    <location>
        <begin position="1546"/>
        <end position="1568"/>
    </location>
</feature>
<dbReference type="InterPro" id="IPR024973">
    <property type="entry name" value="ESPR"/>
</dbReference>
<dbReference type="Gene3D" id="2.150.10.10">
    <property type="entry name" value="Serralysin-like metalloprotease, C-terminal"/>
    <property type="match status" value="7"/>
</dbReference>
<evidence type="ECO:0000256" key="9">
    <source>
        <dbReference type="ARBA" id="ARBA00023136"/>
    </source>
</evidence>
<dbReference type="Pfam" id="PF13018">
    <property type="entry name" value="ESPR"/>
    <property type="match status" value="1"/>
</dbReference>
<evidence type="ECO:0000259" key="13">
    <source>
        <dbReference type="Pfam" id="PF05658"/>
    </source>
</evidence>
<keyword evidence="8" id="KW-0653">Protein transport</keyword>
<dbReference type="InterPro" id="IPR008640">
    <property type="entry name" value="Adhesin_Head_dom"/>
</dbReference>
<feature type="domain" description="Trimeric autotransporter adhesin YadA-like stalk" evidence="14">
    <location>
        <begin position="796"/>
        <end position="826"/>
    </location>
</feature>
<sequence>MNTIYNVVWNSTTGTWVVASEMAKGRKKKPSTTSGAAAAAAAVGVGTMLLAGGAMAVGSRLPSGVIATKAYGGLVLCQSESDFSTVKGMSSGTLGSTGALCNGGPAIDYDMSFGLFNRSINQYGGGYGYDATASVTGFADGLLEVRGTQGISMLNTTLMNNNKITELAAGSVSSSSAEAINGSQLYALQTRVDNLSTSGDVKYFHTNTNLGDSVTTGEHSIAIGGNAASKGLWSVSIGTNSQATGSNSVAIGNSSVADRNTSVSVGNSGTQRQITYMAAGTQNTDAVNVSQLKGVTTALGGGAQVNTDGSVKAPSYVVGGNSYNNVGDAISAVSTSGSDNKYFKTIGGGEAQVSGNNSSAMGSGAAATIAYGTAVGSEAKVTGFEGTAVGYGSKVTGYIGTALGFASEASGKRSIAIGSLAIADADAENGIAIGRQSHVTAKEAVALGSGSLANREYTVSVGNVASEGVPAVTRQVVNMAAGTQNTDAVNVSQLKGVTTALGGGAQVNTDGSVKAPTYNVAGGSFNDVGNAIAAMDAKNSAGMKYFHTSSTLADSQANGVESLAIGGNAVATENAVTIGANSKTSAYGDVVIGMDAKSITNGANNVGNGSTVVGYAASSTAMSGTAIGNGATANGISSSALGRLSKATGLYSVAVGSRNLAQADNSVALGSRSLADRANTVSVGAATPFVDAAGNPQVASTRQIVNMGKGVEDTDAVNVSQLKGVTAALGGGSVVSGDGTVTMPVYKVGDKDQIGIAAAIDALDKKPGGSSPNAVVYDGDDHLQITLAGKDGAATKITNVADGKLEAGSKDAVNGDQLYNVKKDLDVIAPKLKYLKFGVTKADEANAGGADSVAIGGNAYASGASSLALGLNARSSSPNTLAAGVGSLAGADSAVALGSGARVLGANSVALGAGSQVGSTDTWVVSVGSGANKRRITNVDDGKVDTDAATVGQMNKAIAIAIAPKSSRSLLVPLAAPTSSVPVDKLIAAGPTTLGDQLQVSGEDALAIGLNTHATADHAVANGSNVTVTKKDAVGVGSNVTAGGERSVVIGTEVSATADDTAVFGSHSAAEAVNSVAIGAYASVVSTADGSVAIGRDTLAEAKGTVVLGQGSTDDLRANTVSVGTSGGAGVKRQIINVAKGTLDTDAVNVSQLKGVTDALGGKAGVNGTNGTITAPDYVLDKGITTVHNVGDAITNIDGRVTNIVQGKAGLVQQANSGADLTVGKDTDGVGVNFAGTAGVRILRGVAPGKMDTDAVNISQLKDVASVISKDATVDAATGKVTMPAVTVAGKEYDDIIAAINGVATGTSPLGVVYDNDTKASVTFGGGVNGTALKNVAAGVVSTDSKEAINGGQLFAAGKSVADALGGGATMGSDGKVTAPTFNIDGKDKNTVGDALEAVEALAKTGNTLGVAYDDESKASVTLNNGGAPVKLGNVKNGVAQNDAVNFSQLKPVVDGLGGGAEVDPTTGAVTGPTYELEGGKTEVHNVGDAITNLDNRTTQNTTNIQQVIDGKVGLVQQEAAGAKLTVGKDTDGTEVNFTGKAGDRKLTGVAKGTAANDAVNVSQLGGLIDPKGDLRDVVLYDTDSNKATVTFGGGANGTVLNNVADGRIGAGSREAINGGQIAAIKDALEGKITNIDNRVTRIENNGVGGGAPGYISANGLGGSPKPADAGNSPGVAMGFDSNASGDGASALGDHATAAGKNSVAIGNDAKATAAGTNSVALGNGSIADRADSVSVGSAGHERTVSNVARGTADTDAVNVGLLNDRINALGNSSNAYTDKMVNDVWSNLKEEIDHSNRQANRGIAAASALINVTPYVPGHTTVNAGVAGYRGESALGVGVSRWSENGRVNLNAGVSAAQGDEPVYRVGIGYIF</sequence>
<feature type="domain" description="Trimeric autotransporter adhesin YadA-like head" evidence="13">
    <location>
        <begin position="1001"/>
        <end position="1025"/>
    </location>
</feature>
<feature type="domain" description="Trimeric autotransporter adhesin YadA-like head" evidence="13">
    <location>
        <begin position="234"/>
        <end position="255"/>
    </location>
</feature>
<feature type="domain" description="Trimeric autotransporter adhesin YadA-like stalk" evidence="14">
    <location>
        <begin position="475"/>
        <end position="515"/>
    </location>
</feature>
<evidence type="ECO:0000259" key="14">
    <source>
        <dbReference type="Pfam" id="PF05662"/>
    </source>
</evidence>
<feature type="domain" description="Trimeric autotransporter adhesin YadA-like head" evidence="13">
    <location>
        <begin position="889"/>
        <end position="915"/>
    </location>
</feature>
<evidence type="ECO:0000256" key="7">
    <source>
        <dbReference type="ARBA" id="ARBA00022729"/>
    </source>
</evidence>
<dbReference type="Proteomes" id="UP000663400">
    <property type="component" value="Chromosome"/>
</dbReference>
<dbReference type="SUPFAM" id="SSF101967">
    <property type="entry name" value="Adhesin YadA, collagen-binding domain"/>
    <property type="match status" value="8"/>
</dbReference>
<organism evidence="16 17">
    <name type="scientific">Lysobacter arenosi</name>
    <dbReference type="NCBI Taxonomy" id="2795387"/>
    <lineage>
        <taxon>Bacteria</taxon>
        <taxon>Pseudomonadati</taxon>
        <taxon>Pseudomonadota</taxon>
        <taxon>Gammaproteobacteria</taxon>
        <taxon>Lysobacterales</taxon>
        <taxon>Lysobacteraceae</taxon>
        <taxon>Lysobacter</taxon>
    </lineage>
</organism>
<evidence type="ECO:0000256" key="11">
    <source>
        <dbReference type="SAM" id="Phobius"/>
    </source>
</evidence>
<dbReference type="InterPro" id="IPR008635">
    <property type="entry name" value="Coiled_stalk_dom"/>
</dbReference>
<keyword evidence="11" id="KW-1133">Transmembrane helix</keyword>
<dbReference type="EMBL" id="CP071517">
    <property type="protein sequence ID" value="QSX74700.1"/>
    <property type="molecule type" value="Genomic_DNA"/>
</dbReference>
<feature type="domain" description="Trimeric autotransporter adhesin YadA-like head" evidence="13">
    <location>
        <begin position="1714"/>
        <end position="1738"/>
    </location>
</feature>
<feature type="domain" description="Trimeric autotransporter adhesin YadA-like stalk" evidence="14">
    <location>
        <begin position="1335"/>
        <end position="1368"/>
    </location>
</feature>
<feature type="domain" description="Trimeric autotransporter adhesin YadA-like stalk" evidence="14">
    <location>
        <begin position="1745"/>
        <end position="1783"/>
    </location>
</feature>
<keyword evidence="9 11" id="KW-0472">Membrane</keyword>
<reference evidence="16 17" key="1">
    <citation type="submission" date="2021-02" db="EMBL/GenBank/DDBJ databases">
        <title>Lysobacter arenosi sp. nov., isolated from soil of gangwondo yeongwol, south Korea.</title>
        <authorList>
            <person name="Kim K.R."/>
            <person name="Kim K.H."/>
            <person name="Jeon C.O."/>
        </authorList>
    </citation>
    <scope>NUCLEOTIDE SEQUENCE [LARGE SCALE GENOMIC DNA]</scope>
    <source>
        <strain evidence="16 17">R7</strain>
    </source>
</reference>
<feature type="domain" description="Trimeric autotransporter adhesin YadA-like C-terminal membrane anchor" evidence="12">
    <location>
        <begin position="1814"/>
        <end position="1873"/>
    </location>
</feature>
<keyword evidence="17" id="KW-1185">Reference proteome</keyword>